<sequence>MEYAKYGELFDYINKKGCLHEDEARIIFQQIISGVEYCHRNKVVHRDLKPENILLDSRRNVKIADFGLSDIMRDGHFLKKSCGSLNYAAPEVVSGQHYAGPEIDVWSCGVILYALLCGTVPFKGADRHIVIQKIKSASYYFPKGLYLSLGAMDLLKRMLVVDPMKRITIAKLRQHEWFKRRLPRYLTVRAPDTTEHLKKLDKEIINKVANLGYERNRLIQSLQSRVQDDVCLATVAYYLLFDEQTHAVGGYLGAEISEPLEGDLAKQTSPDNSLTPNLPGESKWKVGLQISGNPSEIMIRVFKVLRDLNVCWKKIGQFNIKCRWVSSIPNAEPITAHNYAITPNDIQSENVVKFEIQVFVRCPEDRWSTDAISGVMFYYDISTRDLHL</sequence>
<evidence type="ECO:0000313" key="1">
    <source>
        <dbReference type="EMBL" id="KAI3714134.1"/>
    </source>
</evidence>
<organism evidence="1 2">
    <name type="scientific">Smallanthus sonchifolius</name>
    <dbReference type="NCBI Taxonomy" id="185202"/>
    <lineage>
        <taxon>Eukaryota</taxon>
        <taxon>Viridiplantae</taxon>
        <taxon>Streptophyta</taxon>
        <taxon>Embryophyta</taxon>
        <taxon>Tracheophyta</taxon>
        <taxon>Spermatophyta</taxon>
        <taxon>Magnoliopsida</taxon>
        <taxon>eudicotyledons</taxon>
        <taxon>Gunneridae</taxon>
        <taxon>Pentapetalae</taxon>
        <taxon>asterids</taxon>
        <taxon>campanulids</taxon>
        <taxon>Asterales</taxon>
        <taxon>Asteraceae</taxon>
        <taxon>Asteroideae</taxon>
        <taxon>Heliantheae alliance</taxon>
        <taxon>Millerieae</taxon>
        <taxon>Smallanthus</taxon>
    </lineage>
</organism>
<reference evidence="1 2" key="2">
    <citation type="journal article" date="2022" name="Mol. Ecol. Resour.">
        <title>The genomes of chicory, endive, great burdock and yacon provide insights into Asteraceae paleo-polyploidization history and plant inulin production.</title>
        <authorList>
            <person name="Fan W."/>
            <person name="Wang S."/>
            <person name="Wang H."/>
            <person name="Wang A."/>
            <person name="Jiang F."/>
            <person name="Liu H."/>
            <person name="Zhao H."/>
            <person name="Xu D."/>
            <person name="Zhang Y."/>
        </authorList>
    </citation>
    <scope>NUCLEOTIDE SEQUENCE [LARGE SCALE GENOMIC DNA]</scope>
    <source>
        <strain evidence="2">cv. Yunnan</strain>
        <tissue evidence="1">Leaves</tissue>
    </source>
</reference>
<proteinExistence type="predicted"/>
<name>A0ACB9AV39_9ASTR</name>
<dbReference type="EMBL" id="CM042041">
    <property type="protein sequence ID" value="KAI3714134.1"/>
    <property type="molecule type" value="Genomic_DNA"/>
</dbReference>
<accession>A0ACB9AV39</accession>
<evidence type="ECO:0000313" key="2">
    <source>
        <dbReference type="Proteomes" id="UP001056120"/>
    </source>
</evidence>
<reference evidence="2" key="1">
    <citation type="journal article" date="2022" name="Mol. Ecol. Resour.">
        <title>The genomes of chicory, endive, great burdock and yacon provide insights into Asteraceae palaeo-polyploidization history and plant inulin production.</title>
        <authorList>
            <person name="Fan W."/>
            <person name="Wang S."/>
            <person name="Wang H."/>
            <person name="Wang A."/>
            <person name="Jiang F."/>
            <person name="Liu H."/>
            <person name="Zhao H."/>
            <person name="Xu D."/>
            <person name="Zhang Y."/>
        </authorList>
    </citation>
    <scope>NUCLEOTIDE SEQUENCE [LARGE SCALE GENOMIC DNA]</scope>
    <source>
        <strain evidence="2">cv. Yunnan</strain>
    </source>
</reference>
<dbReference type="Proteomes" id="UP001056120">
    <property type="component" value="Linkage Group LG24"/>
</dbReference>
<comment type="caution">
    <text evidence="1">The sequence shown here is derived from an EMBL/GenBank/DDBJ whole genome shotgun (WGS) entry which is preliminary data.</text>
</comment>
<keyword evidence="2" id="KW-1185">Reference proteome</keyword>
<protein>
    <submittedName>
        <fullName evidence="1">Uncharacterized protein</fullName>
    </submittedName>
</protein>
<gene>
    <name evidence="1" type="ORF">L1987_72724</name>
</gene>